<dbReference type="SUPFAM" id="SSF51735">
    <property type="entry name" value="NAD(P)-binding Rossmann-fold domains"/>
    <property type="match status" value="1"/>
</dbReference>
<evidence type="ECO:0000256" key="1">
    <source>
        <dbReference type="ARBA" id="ARBA00006484"/>
    </source>
</evidence>
<dbReference type="InterPro" id="IPR051468">
    <property type="entry name" value="Fungal_SecMetab_SDRs"/>
</dbReference>
<evidence type="ECO:0000313" key="4">
    <source>
        <dbReference type="Proteomes" id="UP001408356"/>
    </source>
</evidence>
<dbReference type="InterPro" id="IPR036291">
    <property type="entry name" value="NAD(P)-bd_dom_sf"/>
</dbReference>
<name>A0ABR2V6M5_9PEZI</name>
<dbReference type="PRINTS" id="PR00080">
    <property type="entry name" value="SDRFAMILY"/>
</dbReference>
<keyword evidence="4" id="KW-1185">Reference proteome</keyword>
<evidence type="ECO:0000256" key="2">
    <source>
        <dbReference type="RuleBase" id="RU000363"/>
    </source>
</evidence>
<protein>
    <submittedName>
        <fullName evidence="3">Uncharacterized protein</fullName>
    </submittedName>
</protein>
<dbReference type="PANTHER" id="PTHR43544">
    <property type="entry name" value="SHORT-CHAIN DEHYDROGENASE/REDUCTASE"/>
    <property type="match status" value="1"/>
</dbReference>
<dbReference type="Pfam" id="PF00106">
    <property type="entry name" value="adh_short"/>
    <property type="match status" value="1"/>
</dbReference>
<dbReference type="PANTHER" id="PTHR43544:SF32">
    <property type="entry name" value="CHAIN DEHYDROGENASE, PUTATIVE (AFU_ORTHOLOGUE AFUA_5G01530)-RELATED"/>
    <property type="match status" value="1"/>
</dbReference>
<dbReference type="EMBL" id="JARVKF010000124">
    <property type="protein sequence ID" value="KAK9422278.1"/>
    <property type="molecule type" value="Genomic_DNA"/>
</dbReference>
<dbReference type="Gene3D" id="3.40.50.720">
    <property type="entry name" value="NAD(P)-binding Rossmann-like Domain"/>
    <property type="match status" value="1"/>
</dbReference>
<comment type="caution">
    <text evidence="3">The sequence shown here is derived from an EMBL/GenBank/DDBJ whole genome shotgun (WGS) entry which is preliminary data.</text>
</comment>
<sequence length="257" mass="27850">MASNKKVVLVTGANSGIGLETVTALAQVSADYHILLGARSLEKGNDALQSIKSTHGDSLKSTISVLQLDQTSRESILAAKDNIEKTYSKLDVLLNNAGVLIIAPMDTLELLRTTFETNVFGPWYLTQTLEPLLQKSAEPLIVNVSSDQGSITRKLDPTNPFASLPGNHYRASKSALNMMTACQRYSYKEWGCRVCAFNPGFCVTNLTGEKGRQMRIENGARPASDAADALVDVILGKRDADFEKNGMIDLDGGVLPW</sequence>
<dbReference type="PRINTS" id="PR00081">
    <property type="entry name" value="GDHRDH"/>
</dbReference>
<reference evidence="3 4" key="1">
    <citation type="journal article" date="2024" name="J. Plant Pathol.">
        <title>Sequence and assembly of the genome of Seiridium unicorne, isolate CBS 538.82, causal agent of cypress canker disease.</title>
        <authorList>
            <person name="Scali E."/>
            <person name="Rocca G.D."/>
            <person name="Danti R."/>
            <person name="Garbelotto M."/>
            <person name="Barberini S."/>
            <person name="Baroncelli R."/>
            <person name="Emiliani G."/>
        </authorList>
    </citation>
    <scope>NUCLEOTIDE SEQUENCE [LARGE SCALE GENOMIC DNA]</scope>
    <source>
        <strain evidence="3 4">BM-138-508</strain>
    </source>
</reference>
<dbReference type="InterPro" id="IPR002347">
    <property type="entry name" value="SDR_fam"/>
</dbReference>
<comment type="similarity">
    <text evidence="1 2">Belongs to the short-chain dehydrogenases/reductases (SDR) family.</text>
</comment>
<proteinExistence type="inferred from homology"/>
<organism evidence="3 4">
    <name type="scientific">Seiridium unicorne</name>
    <dbReference type="NCBI Taxonomy" id="138068"/>
    <lineage>
        <taxon>Eukaryota</taxon>
        <taxon>Fungi</taxon>
        <taxon>Dikarya</taxon>
        <taxon>Ascomycota</taxon>
        <taxon>Pezizomycotina</taxon>
        <taxon>Sordariomycetes</taxon>
        <taxon>Xylariomycetidae</taxon>
        <taxon>Amphisphaeriales</taxon>
        <taxon>Sporocadaceae</taxon>
        <taxon>Seiridium</taxon>
    </lineage>
</organism>
<accession>A0ABR2V6M5</accession>
<evidence type="ECO:0000313" key="3">
    <source>
        <dbReference type="EMBL" id="KAK9422278.1"/>
    </source>
</evidence>
<gene>
    <name evidence="3" type="ORF">SUNI508_04957</name>
</gene>
<dbReference type="Proteomes" id="UP001408356">
    <property type="component" value="Unassembled WGS sequence"/>
</dbReference>